<feature type="region of interest" description="Disordered" evidence="2">
    <location>
        <begin position="1"/>
        <end position="179"/>
    </location>
</feature>
<gene>
    <name evidence="5" type="ORF">R9X50_00376500</name>
</gene>
<evidence type="ECO:0008006" key="7">
    <source>
        <dbReference type="Google" id="ProtNLM"/>
    </source>
</evidence>
<dbReference type="InterPro" id="IPR051937">
    <property type="entry name" value="R3H_domain_containing"/>
</dbReference>
<feature type="region of interest" description="Disordered" evidence="2">
    <location>
        <begin position="462"/>
        <end position="503"/>
    </location>
</feature>
<feature type="region of interest" description="Disordered" evidence="2">
    <location>
        <begin position="558"/>
        <end position="781"/>
    </location>
</feature>
<keyword evidence="1" id="KW-0597">Phosphoprotein</keyword>
<evidence type="ECO:0000313" key="6">
    <source>
        <dbReference type="Proteomes" id="UP001303373"/>
    </source>
</evidence>
<dbReference type="AlphaFoldDB" id="A0AAQ3R9N9"/>
<accession>A0AAQ3R9N9</accession>
<feature type="compositionally biased region" description="Basic and acidic residues" evidence="2">
    <location>
        <begin position="413"/>
        <end position="422"/>
    </location>
</feature>
<dbReference type="PROSITE" id="PS51673">
    <property type="entry name" value="SUZ"/>
    <property type="match status" value="1"/>
</dbReference>
<proteinExistence type="predicted"/>
<sequence length="830" mass="88364">MEKPSFAKIAAAGFKPSSALHDHPEPNNDTQNHTSSLTKENTSIDHSANSLPSSATDGQPLTLVQNTMQRSKESNTSGPEVLLHRAQSTAVKEIGVPARDGLLTPGTSEENGTHVSTSSDPTKPPSIDGKSVASGTTFALDEKESLRPDDSASLKAVDDEDLFPPSASGIPGSHVGSDDGMRAFRDQWREIASMEPTRHIGTSQSFGMGSSGVLYVPPHGPGVGLVPSAAHTTDEASTPADSSPDPKLLEALESPRDRIWVLKLEQDIFDFVKDPKESSLNLPQCNAYHRMLAHKIADYYMLGHLVDDSASAVRLFKTPNCRIPPPLTAITTPSTAASTPPPTAPPMKILRRGGSTIANGSGIPSKTTSENGASGTEDDGKPKPPASREEREARYEAARLRIMGSAKPTESADDFKEHEESRLSSAAGKKKKKQRSDSEDGFEARSAFSAFYAQPYSSNGFPSASYFGEPSSGSVLSHSGFNGSGNNDVQQQYPPMTPPTNAWQNEALPIEHQNWSQPQQPGYELSGTFQRAMSFQNANGQSPGVAVGYNTTHPPQCYGGAQPTWPQQASPMPPQPPNGGYGYQPGYQPRPATFTGQGPDGPSYQYGQLPSQAFPGRPPNKLEHPLPGSYKSKHFNPQSQSFVPNQPGAMPFRPFTPQGTVPLTGFGSPQNMTMQRQGTSHTQSSGFSSPHHNSPAPSAMQAVNQPIMHPLPQPVFPQQPSPSLPLPPKPGSTPHRYSETQISTVPGQPTLNSPGGSSIAKWGTPASLPAKPPPPSIESFDTTRYPQVQRQLSYNNAAAARIPTNAMPNLGSMTAGSASYVVNGSGNKKS</sequence>
<feature type="compositionally biased region" description="Low complexity" evidence="2">
    <location>
        <begin position="328"/>
        <end position="338"/>
    </location>
</feature>
<dbReference type="PANTHER" id="PTHR15672">
    <property type="entry name" value="CAMP-REGULATED PHOSPHOPROTEIN 21 RELATED R3H DOMAIN CONTAINING PROTEIN"/>
    <property type="match status" value="1"/>
</dbReference>
<dbReference type="InterPro" id="IPR036867">
    <property type="entry name" value="R3H_dom_sf"/>
</dbReference>
<dbReference type="GO" id="GO:0006012">
    <property type="term" value="P:galactose metabolic process"/>
    <property type="evidence" value="ECO:0007669"/>
    <property type="project" value="TreeGrafter"/>
</dbReference>
<dbReference type="SMART" id="SM00393">
    <property type="entry name" value="R3H"/>
    <property type="match status" value="1"/>
</dbReference>
<feature type="compositionally biased region" description="Polar residues" evidence="2">
    <location>
        <begin position="27"/>
        <end position="78"/>
    </location>
</feature>
<evidence type="ECO:0000313" key="5">
    <source>
        <dbReference type="EMBL" id="WPH00931.1"/>
    </source>
</evidence>
<feature type="compositionally biased region" description="Polar residues" evidence="2">
    <location>
        <begin position="356"/>
        <end position="374"/>
    </location>
</feature>
<dbReference type="GO" id="GO:0003676">
    <property type="term" value="F:nucleic acid binding"/>
    <property type="evidence" value="ECO:0007669"/>
    <property type="project" value="UniProtKB-UniRule"/>
</dbReference>
<evidence type="ECO:0000256" key="2">
    <source>
        <dbReference type="SAM" id="MobiDB-lite"/>
    </source>
</evidence>
<feature type="compositionally biased region" description="Low complexity" evidence="2">
    <location>
        <begin position="688"/>
        <end position="699"/>
    </location>
</feature>
<dbReference type="Proteomes" id="UP001303373">
    <property type="component" value="Chromosome 5"/>
</dbReference>
<feature type="compositionally biased region" description="Pro residues" evidence="2">
    <location>
        <begin position="709"/>
        <end position="731"/>
    </location>
</feature>
<keyword evidence="6" id="KW-1185">Reference proteome</keyword>
<feature type="compositionally biased region" description="Polar residues" evidence="2">
    <location>
        <begin position="811"/>
        <end position="830"/>
    </location>
</feature>
<feature type="domain" description="SUZ" evidence="4">
    <location>
        <begin position="322"/>
        <end position="407"/>
    </location>
</feature>
<dbReference type="EMBL" id="CP138584">
    <property type="protein sequence ID" value="WPH00931.1"/>
    <property type="molecule type" value="Genomic_DNA"/>
</dbReference>
<feature type="compositionally biased region" description="Basic and acidic residues" evidence="2">
    <location>
        <begin position="140"/>
        <end position="152"/>
    </location>
</feature>
<feature type="domain" description="R3H" evidence="3">
    <location>
        <begin position="258"/>
        <end position="321"/>
    </location>
</feature>
<feature type="region of interest" description="Disordered" evidence="2">
    <location>
        <begin position="327"/>
        <end position="443"/>
    </location>
</feature>
<feature type="region of interest" description="Disordered" evidence="2">
    <location>
        <begin position="807"/>
        <end position="830"/>
    </location>
</feature>
<feature type="compositionally biased region" description="Basic and acidic residues" evidence="2">
    <location>
        <begin position="378"/>
        <end position="399"/>
    </location>
</feature>
<dbReference type="PROSITE" id="PS51061">
    <property type="entry name" value="R3H"/>
    <property type="match status" value="1"/>
</dbReference>
<dbReference type="SUPFAM" id="SSF82708">
    <property type="entry name" value="R3H domain"/>
    <property type="match status" value="1"/>
</dbReference>
<organism evidence="5 6">
    <name type="scientific">Acrodontium crateriforme</name>
    <dbReference type="NCBI Taxonomy" id="150365"/>
    <lineage>
        <taxon>Eukaryota</taxon>
        <taxon>Fungi</taxon>
        <taxon>Dikarya</taxon>
        <taxon>Ascomycota</taxon>
        <taxon>Pezizomycotina</taxon>
        <taxon>Dothideomycetes</taxon>
        <taxon>Dothideomycetidae</taxon>
        <taxon>Mycosphaerellales</taxon>
        <taxon>Teratosphaeriaceae</taxon>
        <taxon>Acrodontium</taxon>
    </lineage>
</organism>
<feature type="compositionally biased region" description="Polar residues" evidence="2">
    <location>
        <begin position="657"/>
        <end position="687"/>
    </location>
</feature>
<evidence type="ECO:0000259" key="3">
    <source>
        <dbReference type="PROSITE" id="PS51061"/>
    </source>
</evidence>
<protein>
    <recommendedName>
        <fullName evidence="7">R3H domain-containing protein 2</fullName>
    </recommendedName>
</protein>
<evidence type="ECO:0000256" key="1">
    <source>
        <dbReference type="ARBA" id="ARBA00022553"/>
    </source>
</evidence>
<dbReference type="InterPro" id="IPR024771">
    <property type="entry name" value="SUZ"/>
</dbReference>
<dbReference type="CDD" id="cd02642">
    <property type="entry name" value="R3H_encore_like"/>
    <property type="match status" value="1"/>
</dbReference>
<dbReference type="InterPro" id="IPR001374">
    <property type="entry name" value="R3H_dom"/>
</dbReference>
<feature type="compositionally biased region" description="Polar residues" evidence="2">
    <location>
        <begin position="105"/>
        <end position="121"/>
    </location>
</feature>
<reference evidence="5 6" key="1">
    <citation type="submission" date="2023-11" db="EMBL/GenBank/DDBJ databases">
        <title>An acidophilic fungus is an integral part of prey digestion in a carnivorous sundew plant.</title>
        <authorList>
            <person name="Tsai I.J."/>
        </authorList>
    </citation>
    <scope>NUCLEOTIDE SEQUENCE [LARGE SCALE GENOMIC DNA]</scope>
    <source>
        <strain evidence="5">169a</strain>
    </source>
</reference>
<dbReference type="Pfam" id="PF12752">
    <property type="entry name" value="SUZ"/>
    <property type="match status" value="1"/>
</dbReference>
<name>A0AAQ3R9N9_9PEZI</name>
<dbReference type="PANTHER" id="PTHR15672:SF8">
    <property type="entry name" value="PROTEIN ENCORE"/>
    <property type="match status" value="1"/>
</dbReference>
<dbReference type="Pfam" id="PF01424">
    <property type="entry name" value="R3H"/>
    <property type="match status" value="1"/>
</dbReference>
<feature type="compositionally biased region" description="Polar residues" evidence="2">
    <location>
        <begin position="739"/>
        <end position="756"/>
    </location>
</feature>
<feature type="compositionally biased region" description="Polar residues" evidence="2">
    <location>
        <begin position="635"/>
        <end position="644"/>
    </location>
</feature>
<feature type="compositionally biased region" description="Polar residues" evidence="2">
    <location>
        <begin position="471"/>
        <end position="503"/>
    </location>
</feature>
<dbReference type="Gene3D" id="3.30.1370.50">
    <property type="entry name" value="R3H-like domain"/>
    <property type="match status" value="1"/>
</dbReference>
<evidence type="ECO:0000259" key="4">
    <source>
        <dbReference type="PROSITE" id="PS51673"/>
    </source>
</evidence>